<comment type="caution">
    <text evidence="2">The sequence shown here is derived from an EMBL/GenBank/DDBJ whole genome shotgun (WGS) entry which is preliminary data.</text>
</comment>
<reference evidence="2 3" key="1">
    <citation type="submission" date="2016-10" db="EMBL/GenBank/DDBJ databases">
        <title>Genome sequence of the basidiomycete white-rot fungus Trametes pubescens.</title>
        <authorList>
            <person name="Makela M.R."/>
            <person name="Granchi Z."/>
            <person name="Peng M."/>
            <person name="De Vries R.P."/>
            <person name="Grigoriev I."/>
            <person name="Riley R."/>
            <person name="Hilden K."/>
        </authorList>
    </citation>
    <scope>NUCLEOTIDE SEQUENCE [LARGE SCALE GENOMIC DNA]</scope>
    <source>
        <strain evidence="2 3">FBCC735</strain>
    </source>
</reference>
<dbReference type="AlphaFoldDB" id="A0A1M2V9C7"/>
<gene>
    <name evidence="2" type="ORF">TRAPUB_5004</name>
</gene>
<dbReference type="Proteomes" id="UP000184267">
    <property type="component" value="Unassembled WGS sequence"/>
</dbReference>
<evidence type="ECO:0000313" key="2">
    <source>
        <dbReference type="EMBL" id="OJT04270.1"/>
    </source>
</evidence>
<feature type="region of interest" description="Disordered" evidence="1">
    <location>
        <begin position="1"/>
        <end position="64"/>
    </location>
</feature>
<dbReference type="EMBL" id="MNAD01001550">
    <property type="protein sequence ID" value="OJT04270.1"/>
    <property type="molecule type" value="Genomic_DNA"/>
</dbReference>
<organism evidence="2 3">
    <name type="scientific">Trametes pubescens</name>
    <name type="common">White-rot fungus</name>
    <dbReference type="NCBI Taxonomy" id="154538"/>
    <lineage>
        <taxon>Eukaryota</taxon>
        <taxon>Fungi</taxon>
        <taxon>Dikarya</taxon>
        <taxon>Basidiomycota</taxon>
        <taxon>Agaricomycotina</taxon>
        <taxon>Agaricomycetes</taxon>
        <taxon>Polyporales</taxon>
        <taxon>Polyporaceae</taxon>
        <taxon>Trametes</taxon>
    </lineage>
</organism>
<dbReference type="OrthoDB" id="3260393at2759"/>
<keyword evidence="3" id="KW-1185">Reference proteome</keyword>
<sequence length="99" mass="11009">MSDDEDEGETDENKNRSAPVSPPTSGPSETSLLDVLHEEEDVVVPTGKSRKRVSSTPALRKTRSRRGTIESLLSPLTNFIDFRDDEGSSRSWRSFVEIS</sequence>
<evidence type="ECO:0000313" key="3">
    <source>
        <dbReference type="Proteomes" id="UP000184267"/>
    </source>
</evidence>
<name>A0A1M2V9C7_TRAPU</name>
<protein>
    <submittedName>
        <fullName evidence="2">Uncharacterized protein</fullName>
    </submittedName>
</protein>
<accession>A0A1M2V9C7</accession>
<proteinExistence type="predicted"/>
<feature type="compositionally biased region" description="Acidic residues" evidence="1">
    <location>
        <begin position="1"/>
        <end position="10"/>
    </location>
</feature>
<evidence type="ECO:0000256" key="1">
    <source>
        <dbReference type="SAM" id="MobiDB-lite"/>
    </source>
</evidence>
<dbReference type="STRING" id="154538.A0A1M2V9C7"/>